<feature type="region of interest" description="Disordered" evidence="1">
    <location>
        <begin position="176"/>
        <end position="240"/>
    </location>
</feature>
<name>A0A0N4VJX4_ENTVE</name>
<feature type="compositionally biased region" description="Polar residues" evidence="1">
    <location>
        <begin position="676"/>
        <end position="686"/>
    </location>
</feature>
<sequence>MWGVDEKAGTIAMNPWNSVPQAPVWTDMGRGNNGQPTYSGARIPDSRGTRTWLDHQAMQASVGQWNPPPSVQSQWGLPPNQPGAANSPNGTYAEQAKKNMVPLRGQTINGRYDQQPQAWGGLKVDQQTPWDTGTGPSLHADQKGDWGNTAAAVAAGSRWGATAQWPPAPHAAAPEWAQHRHDPTGTAHWTNVMQPHPTTIVPAGIPGASWGQPQPPLSTPSDQYDPNPQTPGPWVAPQPTEMNNDMMWHDPNPKQKKVQRDTGTSVWGDPNAQQVEIRRWKDAEQEDYSHVPCAAPTGGDWSNIPVSSGPVSTNTSPPATAAGWTDSQSAHAVNTANDGSDRWGGSQQTSGWGEPVKPLPGGIASSAVENSIIDTIRPSESSDVGHSALTQQIADQLKIAVNKGLINLALIRQQLPQTALIILNSILQKAPKLEQAQQEYSQLMRNMSNSPSLHTNIKEVELQMEAERLAMEIQTLHNDIIQLRNNLNEPMLKSRSQATVNGMVSMPSDGQSRLNQWKQANNDGSSSEKVIASSASDGNVSALAAATGNLTLDDKVDWKRGMLDWSPPSGGGATERSNTETASNLEKEENSEKAAPTKNQANNGTPSPKVDDGPQEFVPGKKWEWRDPNKTSFMGWNGVPYNCEMYSRNRPPSNAGQAFIQRVPGGHAQPAGFPRSMSSPGQQHSQNSRWILIQNHGQTCNFIVYTLITDENGLFQNDQQIQMLAQKAGKIAQCTCPAPGGGFWGLKFVEPAETVVERIKAEAPFLQPKIVSDVELERILKLRGQMPINTNQAGWGPVPGAGADGSASWGFPAAVISGDLVQQHIFPNDDLTRPY</sequence>
<dbReference type="OrthoDB" id="5919166at2759"/>
<feature type="compositionally biased region" description="Polar residues" evidence="1">
    <location>
        <begin position="502"/>
        <end position="524"/>
    </location>
</feature>
<proteinExistence type="predicted"/>
<feature type="compositionally biased region" description="Basic and acidic residues" evidence="1">
    <location>
        <begin position="619"/>
        <end position="629"/>
    </location>
</feature>
<evidence type="ECO:0000256" key="1">
    <source>
        <dbReference type="SAM" id="MobiDB-lite"/>
    </source>
</evidence>
<gene>
    <name evidence="2" type="ORF">EVEC_LOCUS10470</name>
</gene>
<feature type="compositionally biased region" description="Polar residues" evidence="1">
    <location>
        <begin position="597"/>
        <end position="606"/>
    </location>
</feature>
<evidence type="ECO:0000313" key="3">
    <source>
        <dbReference type="Proteomes" id="UP000274131"/>
    </source>
</evidence>
<feature type="region of interest" description="Disordered" evidence="1">
    <location>
        <begin position="561"/>
        <end position="629"/>
    </location>
</feature>
<reference evidence="4" key="1">
    <citation type="submission" date="2017-02" db="UniProtKB">
        <authorList>
            <consortium name="WormBaseParasite"/>
        </authorList>
    </citation>
    <scope>IDENTIFICATION</scope>
</reference>
<feature type="compositionally biased region" description="Polar residues" evidence="1">
    <location>
        <begin position="187"/>
        <end position="197"/>
    </location>
</feature>
<reference evidence="2 3" key="2">
    <citation type="submission" date="2018-10" db="EMBL/GenBank/DDBJ databases">
        <authorList>
            <consortium name="Pathogen Informatics"/>
        </authorList>
    </citation>
    <scope>NUCLEOTIDE SEQUENCE [LARGE SCALE GENOMIC DNA]</scope>
</reference>
<dbReference type="EMBL" id="UXUI01010877">
    <property type="protein sequence ID" value="VDD95719.1"/>
    <property type="molecule type" value="Genomic_DNA"/>
</dbReference>
<dbReference type="AlphaFoldDB" id="A0A0N4VJX4"/>
<keyword evidence="3" id="KW-1185">Reference proteome</keyword>
<feature type="compositionally biased region" description="Polar residues" evidence="1">
    <location>
        <begin position="325"/>
        <end position="338"/>
    </location>
</feature>
<protein>
    <submittedName>
        <fullName evidence="4">M_domain domain-containing protein</fullName>
    </submittedName>
</protein>
<dbReference type="STRING" id="51028.A0A0N4VJX4"/>
<evidence type="ECO:0000313" key="2">
    <source>
        <dbReference type="EMBL" id="VDD95719.1"/>
    </source>
</evidence>
<feature type="region of interest" description="Disordered" evidence="1">
    <location>
        <begin position="502"/>
        <end position="533"/>
    </location>
</feature>
<feature type="region of interest" description="Disordered" evidence="1">
    <location>
        <begin position="664"/>
        <end position="686"/>
    </location>
</feature>
<dbReference type="Proteomes" id="UP000274131">
    <property type="component" value="Unassembled WGS sequence"/>
</dbReference>
<dbReference type="WBParaSite" id="EVEC_0001114501-mRNA-1">
    <property type="protein sequence ID" value="EVEC_0001114501-mRNA-1"/>
    <property type="gene ID" value="EVEC_0001114501"/>
</dbReference>
<feature type="region of interest" description="Disordered" evidence="1">
    <location>
        <begin position="124"/>
        <end position="144"/>
    </location>
</feature>
<evidence type="ECO:0000313" key="4">
    <source>
        <dbReference type="WBParaSite" id="EVEC_0001114501-mRNA-1"/>
    </source>
</evidence>
<accession>A0A0N4VJX4</accession>
<organism evidence="4">
    <name type="scientific">Enterobius vermicularis</name>
    <name type="common">Human pinworm</name>
    <dbReference type="NCBI Taxonomy" id="51028"/>
    <lineage>
        <taxon>Eukaryota</taxon>
        <taxon>Metazoa</taxon>
        <taxon>Ecdysozoa</taxon>
        <taxon>Nematoda</taxon>
        <taxon>Chromadorea</taxon>
        <taxon>Rhabditida</taxon>
        <taxon>Spirurina</taxon>
        <taxon>Oxyuridomorpha</taxon>
        <taxon>Oxyuroidea</taxon>
        <taxon>Oxyuridae</taxon>
        <taxon>Enterobius</taxon>
    </lineage>
</organism>
<feature type="compositionally biased region" description="Polar residues" evidence="1">
    <location>
        <begin position="125"/>
        <end position="135"/>
    </location>
</feature>
<feature type="compositionally biased region" description="Polar residues" evidence="1">
    <location>
        <begin position="308"/>
        <end position="318"/>
    </location>
</feature>
<feature type="compositionally biased region" description="Polar residues" evidence="1">
    <location>
        <begin position="575"/>
        <end position="584"/>
    </location>
</feature>
<feature type="region of interest" description="Disordered" evidence="1">
    <location>
        <begin position="308"/>
        <end position="355"/>
    </location>
</feature>